<name>A0A5N5EP24_9ACTN</name>
<proteinExistence type="predicted"/>
<evidence type="ECO:0000313" key="2">
    <source>
        <dbReference type="Proteomes" id="UP000326907"/>
    </source>
</evidence>
<dbReference type="EMBL" id="VYUA01000007">
    <property type="protein sequence ID" value="KAB2592626.1"/>
    <property type="molecule type" value="Genomic_DNA"/>
</dbReference>
<keyword evidence="2" id="KW-1185">Reference proteome</keyword>
<organism evidence="1 2">
    <name type="scientific">Streptomyces arboris</name>
    <dbReference type="NCBI Taxonomy" id="2600619"/>
    <lineage>
        <taxon>Bacteria</taxon>
        <taxon>Bacillati</taxon>
        <taxon>Actinomycetota</taxon>
        <taxon>Actinomycetes</taxon>
        <taxon>Kitasatosporales</taxon>
        <taxon>Streptomycetaceae</taxon>
        <taxon>Streptomyces</taxon>
    </lineage>
</organism>
<accession>A0A5N5EP24</accession>
<dbReference type="RefSeq" id="WP_128844695.1">
    <property type="nucleotide sequence ID" value="NZ_VYUA01000007.1"/>
</dbReference>
<reference evidence="1 2" key="1">
    <citation type="submission" date="2019-09" db="EMBL/GenBank/DDBJ databases">
        <authorList>
            <person name="Liu P."/>
        </authorList>
    </citation>
    <scope>NUCLEOTIDE SEQUENCE [LARGE SCALE GENOMIC DNA]</scope>
    <source>
        <strain evidence="1 2">TRM68085</strain>
    </source>
</reference>
<gene>
    <name evidence="1" type="ORF">F5983_11170</name>
</gene>
<evidence type="ECO:0000313" key="1">
    <source>
        <dbReference type="EMBL" id="KAB2592626.1"/>
    </source>
</evidence>
<dbReference type="AlphaFoldDB" id="A0A5N5EP24"/>
<dbReference type="Proteomes" id="UP000326907">
    <property type="component" value="Unassembled WGS sequence"/>
</dbReference>
<protein>
    <submittedName>
        <fullName evidence="1">Uncharacterized protein</fullName>
    </submittedName>
</protein>
<comment type="caution">
    <text evidence="1">The sequence shown here is derived from an EMBL/GenBank/DDBJ whole genome shotgun (WGS) entry which is preliminary data.</text>
</comment>
<sequence length="147" mass="16503">MNYIARWLLKPHTTITTLDAWDAGPAAALLKHDDDRTELLWKVWDLPENEVWLRTPLPDHLARDVKKNPDLLIPEVLNQTPSAEGVIEVYSTHSRAVIITLPYASGRTASPEVEIATHVAEYATQYPAIALHMAQLAAASPLFRRTF</sequence>